<dbReference type="RefSeq" id="WP_072858126.1">
    <property type="nucleotide sequence ID" value="NZ_FQUE01000008.1"/>
</dbReference>
<protein>
    <recommendedName>
        <fullName evidence="2">histidine kinase</fullName>
        <ecNumber evidence="2">2.7.13.3</ecNumber>
    </recommendedName>
</protein>
<dbReference type="InterPro" id="IPR003661">
    <property type="entry name" value="HisK_dim/P_dom"/>
</dbReference>
<feature type="transmembrane region" description="Helical" evidence="4">
    <location>
        <begin position="167"/>
        <end position="185"/>
    </location>
</feature>
<feature type="transmembrane region" description="Helical" evidence="4">
    <location>
        <begin position="87"/>
        <end position="104"/>
    </location>
</feature>
<keyword evidence="4" id="KW-0472">Membrane</keyword>
<dbReference type="InterPro" id="IPR036890">
    <property type="entry name" value="HATPase_C_sf"/>
</dbReference>
<dbReference type="PRINTS" id="PR00344">
    <property type="entry name" value="BCTRLSENSOR"/>
</dbReference>
<evidence type="ECO:0000313" key="6">
    <source>
        <dbReference type="EMBL" id="SHF57702.1"/>
    </source>
</evidence>
<evidence type="ECO:0000313" key="7">
    <source>
        <dbReference type="Proteomes" id="UP000183987"/>
    </source>
</evidence>
<dbReference type="OrthoDB" id="9796100at2"/>
<dbReference type="InterPro" id="IPR004358">
    <property type="entry name" value="Sig_transdc_His_kin-like_C"/>
</dbReference>
<keyword evidence="4" id="KW-0812">Transmembrane</keyword>
<sequence length="452" mass="48276">MPRPKNVWLAVDAQGYRLEVDRILSLEYASVHDVVTRLVGVPIAGGLVSIYAETWVGVWWAMIYIAGYGGLWLYAKSLRPRVSLVQCRIAQCLVILNAATFIWLPAWTFSQLDRNLFLAGAGLIGAQLVQLVHRGDTAPFMIYGNIAVVLTAMLVVLGIVLPQLSSPLAQVGIVASWLTLLFYLAQSMLGARRRIIARNFADQQAFQAQKLASLGQLAGGVAHDFNNIITAISGNLELYEHLTDDAEKDQVIAAAHAASLRAARIVAQILIYARQTPLTLTATNANAPLASLQILTDHLVPSRIGFTLGQIADAPTINVDANQIETALLNLVLNAVDATPPGGTVTLSGHVIDVLRSRPLAGGRVLQCGRYVAYEVTDTGSGIPADILKYVIDPFFTTKEVGKGTGLGLSMVFGVADSMGGGLDIRTSRSGTTMQMFIPVAASPDGPSVTSH</sequence>
<dbReference type="EC" id="2.7.13.3" evidence="2"/>
<proteinExistence type="predicted"/>
<dbReference type="PANTHER" id="PTHR43065:SF49">
    <property type="entry name" value="HISTIDINE KINASE"/>
    <property type="match status" value="1"/>
</dbReference>
<dbReference type="InterPro" id="IPR036097">
    <property type="entry name" value="HisK_dim/P_sf"/>
</dbReference>
<reference evidence="7" key="1">
    <citation type="submission" date="2016-11" db="EMBL/GenBank/DDBJ databases">
        <authorList>
            <person name="Varghese N."/>
            <person name="Submissions S."/>
        </authorList>
    </citation>
    <scope>NUCLEOTIDE SEQUENCE [LARGE SCALE GENOMIC DNA]</scope>
    <source>
        <strain evidence="7">DSM 29326</strain>
    </source>
</reference>
<dbReference type="SMART" id="SM00388">
    <property type="entry name" value="HisKA"/>
    <property type="match status" value="1"/>
</dbReference>
<dbReference type="Proteomes" id="UP000183987">
    <property type="component" value="Unassembled WGS sequence"/>
</dbReference>
<evidence type="ECO:0000256" key="1">
    <source>
        <dbReference type="ARBA" id="ARBA00000085"/>
    </source>
</evidence>
<name>A0A1M5CTQ5_LOKAT</name>
<keyword evidence="7" id="KW-1185">Reference proteome</keyword>
<dbReference type="InterPro" id="IPR003594">
    <property type="entry name" value="HATPase_dom"/>
</dbReference>
<evidence type="ECO:0000256" key="2">
    <source>
        <dbReference type="ARBA" id="ARBA00012438"/>
    </source>
</evidence>
<feature type="transmembrane region" description="Helical" evidence="4">
    <location>
        <begin position="140"/>
        <end position="161"/>
    </location>
</feature>
<keyword evidence="3" id="KW-0597">Phosphoprotein</keyword>
<dbReference type="CDD" id="cd00082">
    <property type="entry name" value="HisKA"/>
    <property type="match status" value="1"/>
</dbReference>
<evidence type="ECO:0000259" key="5">
    <source>
        <dbReference type="PROSITE" id="PS50109"/>
    </source>
</evidence>
<dbReference type="InterPro" id="IPR005467">
    <property type="entry name" value="His_kinase_dom"/>
</dbReference>
<feature type="transmembrane region" description="Helical" evidence="4">
    <location>
        <begin position="58"/>
        <end position="75"/>
    </location>
</feature>
<gene>
    <name evidence="6" type="ORF">SAMN05444339_10877</name>
</gene>
<dbReference type="PANTHER" id="PTHR43065">
    <property type="entry name" value="SENSOR HISTIDINE KINASE"/>
    <property type="match status" value="1"/>
</dbReference>
<feature type="domain" description="Histidine kinase" evidence="5">
    <location>
        <begin position="220"/>
        <end position="442"/>
    </location>
</feature>
<dbReference type="STRING" id="366533.SAMN05444339_10877"/>
<dbReference type="GO" id="GO:0000155">
    <property type="term" value="F:phosphorelay sensor kinase activity"/>
    <property type="evidence" value="ECO:0007669"/>
    <property type="project" value="InterPro"/>
</dbReference>
<dbReference type="PROSITE" id="PS50109">
    <property type="entry name" value="HIS_KIN"/>
    <property type="match status" value="1"/>
</dbReference>
<accession>A0A1M5CTQ5</accession>
<evidence type="ECO:0000256" key="4">
    <source>
        <dbReference type="SAM" id="Phobius"/>
    </source>
</evidence>
<dbReference type="SUPFAM" id="SSF55874">
    <property type="entry name" value="ATPase domain of HSP90 chaperone/DNA topoisomerase II/histidine kinase"/>
    <property type="match status" value="1"/>
</dbReference>
<dbReference type="SUPFAM" id="SSF47384">
    <property type="entry name" value="Homodimeric domain of signal transducing histidine kinase"/>
    <property type="match status" value="1"/>
</dbReference>
<comment type="catalytic activity">
    <reaction evidence="1">
        <text>ATP + protein L-histidine = ADP + protein N-phospho-L-histidine.</text>
        <dbReference type="EC" id="2.7.13.3"/>
    </reaction>
</comment>
<dbReference type="SMART" id="SM00387">
    <property type="entry name" value="HATPase_c"/>
    <property type="match status" value="1"/>
</dbReference>
<dbReference type="Gene3D" id="1.10.287.130">
    <property type="match status" value="1"/>
</dbReference>
<dbReference type="AlphaFoldDB" id="A0A1M5CTQ5"/>
<evidence type="ECO:0000256" key="3">
    <source>
        <dbReference type="ARBA" id="ARBA00022553"/>
    </source>
</evidence>
<keyword evidence="6" id="KW-0808">Transferase</keyword>
<dbReference type="Pfam" id="PF00512">
    <property type="entry name" value="HisKA"/>
    <property type="match status" value="1"/>
</dbReference>
<dbReference type="Gene3D" id="3.30.565.10">
    <property type="entry name" value="Histidine kinase-like ATPase, C-terminal domain"/>
    <property type="match status" value="1"/>
</dbReference>
<dbReference type="EMBL" id="FQUE01000008">
    <property type="protein sequence ID" value="SHF57702.1"/>
    <property type="molecule type" value="Genomic_DNA"/>
</dbReference>
<keyword evidence="6" id="KW-0418">Kinase</keyword>
<organism evidence="6 7">
    <name type="scientific">Loktanella atrilutea</name>
    <dbReference type="NCBI Taxonomy" id="366533"/>
    <lineage>
        <taxon>Bacteria</taxon>
        <taxon>Pseudomonadati</taxon>
        <taxon>Pseudomonadota</taxon>
        <taxon>Alphaproteobacteria</taxon>
        <taxon>Rhodobacterales</taxon>
        <taxon>Roseobacteraceae</taxon>
        <taxon>Loktanella</taxon>
    </lineage>
</organism>
<keyword evidence="4" id="KW-1133">Transmembrane helix</keyword>
<dbReference type="Pfam" id="PF02518">
    <property type="entry name" value="HATPase_c"/>
    <property type="match status" value="1"/>
</dbReference>